<evidence type="ECO:0000259" key="3">
    <source>
        <dbReference type="Pfam" id="PF01841"/>
    </source>
</evidence>
<evidence type="ECO:0000256" key="1">
    <source>
        <dbReference type="SAM" id="MobiDB-lite"/>
    </source>
</evidence>
<organism evidence="4 5">
    <name type="scientific">Flavobacterium ginsenosidimutans</name>
    <dbReference type="NCBI Taxonomy" id="687844"/>
    <lineage>
        <taxon>Bacteria</taxon>
        <taxon>Pseudomonadati</taxon>
        <taxon>Bacteroidota</taxon>
        <taxon>Flavobacteriia</taxon>
        <taxon>Flavobacteriales</taxon>
        <taxon>Flavobacteriaceae</taxon>
        <taxon>Flavobacterium</taxon>
    </lineage>
</organism>
<evidence type="ECO:0000313" key="4">
    <source>
        <dbReference type="EMBL" id="WXK50703.1"/>
    </source>
</evidence>
<protein>
    <submittedName>
        <fullName evidence="4">Transglutaminase domain-containing protein</fullName>
    </submittedName>
</protein>
<sequence length="381" mass="44184">MKLKISLIIFFSFLAQLVISQQNIPTIKAVSKKLDIRDGKEYKKQSWNISPELNPDVYETSSLGKKVTFITDKDSISVKIKKNTQFDFVILLNDSVKAHTQIKYKAVISRLEILKKAAKYNYSDNRFIPEFTYQPMENPNLMKIRKDLKLDSIAGTGSETSQILNLLHWVHKIIRHDGASYNPDLKNAIDLIKICKTENRGLNCRMMSTILNECYLAMGIKSRYITCMPKETDFDDCHVINMVYSNEFKKWIWIDPTFDAYVMNEKGELLGIQEVRERLINGKTLILNPEANWNNKATQTKEYYLETYMAKNLYRLKTPVYSEYDTETAKDGKEIAYIELLPLDGIEQTPQKTESTNTKTNVKTTNYKTNNPNLFWAKPTK</sequence>
<keyword evidence="5" id="KW-1185">Reference proteome</keyword>
<feature type="domain" description="Transglutaminase-like" evidence="3">
    <location>
        <begin position="153"/>
        <end position="256"/>
    </location>
</feature>
<dbReference type="SUPFAM" id="SSF54001">
    <property type="entry name" value="Cysteine proteinases"/>
    <property type="match status" value="1"/>
</dbReference>
<name>A0ABZ2Q8F9_9FLAO</name>
<dbReference type="InterPro" id="IPR038765">
    <property type="entry name" value="Papain-like_cys_pep_sf"/>
</dbReference>
<dbReference type="RefSeq" id="WP_111287549.1">
    <property type="nucleotide sequence ID" value="NZ_CP147988.1"/>
</dbReference>
<reference evidence="4 5" key="1">
    <citation type="submission" date="2024-02" db="EMBL/GenBank/DDBJ databases">
        <title>complete genome of Flavobacterium ginsenosidimutans Str. YTB16.</title>
        <authorList>
            <person name="Wang Q."/>
        </authorList>
    </citation>
    <scope>NUCLEOTIDE SEQUENCE [LARGE SCALE GENOMIC DNA]</scope>
    <source>
        <strain evidence="4 5">YTB16</strain>
    </source>
</reference>
<feature type="region of interest" description="Disordered" evidence="1">
    <location>
        <begin position="350"/>
        <end position="371"/>
    </location>
</feature>
<accession>A0ABZ2Q8F9</accession>
<feature type="chain" id="PRO_5045191868" evidence="2">
    <location>
        <begin position="21"/>
        <end position="381"/>
    </location>
</feature>
<dbReference type="Pfam" id="PF01841">
    <property type="entry name" value="Transglut_core"/>
    <property type="match status" value="1"/>
</dbReference>
<evidence type="ECO:0000313" key="5">
    <source>
        <dbReference type="Proteomes" id="UP001447857"/>
    </source>
</evidence>
<dbReference type="Gene3D" id="3.10.620.30">
    <property type="match status" value="1"/>
</dbReference>
<gene>
    <name evidence="4" type="ORF">V6624_03490</name>
</gene>
<feature type="compositionally biased region" description="Low complexity" evidence="1">
    <location>
        <begin position="352"/>
        <end position="371"/>
    </location>
</feature>
<keyword evidence="2" id="KW-0732">Signal</keyword>
<dbReference type="EMBL" id="CP147988">
    <property type="protein sequence ID" value="WXK50703.1"/>
    <property type="molecule type" value="Genomic_DNA"/>
</dbReference>
<feature type="signal peptide" evidence="2">
    <location>
        <begin position="1"/>
        <end position="20"/>
    </location>
</feature>
<evidence type="ECO:0000256" key="2">
    <source>
        <dbReference type="SAM" id="SignalP"/>
    </source>
</evidence>
<proteinExistence type="predicted"/>
<dbReference type="Proteomes" id="UP001447857">
    <property type="component" value="Chromosome"/>
</dbReference>
<dbReference type="InterPro" id="IPR002931">
    <property type="entry name" value="Transglutaminase-like"/>
</dbReference>